<sequence>MESDISVQLVKISVLKDDCALCTTTAISLNLYCRITKLGMTIKLSG</sequence>
<proteinExistence type="predicted"/>
<gene>
    <name evidence="1" type="ORF">PanWU01x14_276220</name>
</gene>
<protein>
    <submittedName>
        <fullName evidence="1">Uncharacterized protein</fullName>
    </submittedName>
</protein>
<evidence type="ECO:0000313" key="2">
    <source>
        <dbReference type="Proteomes" id="UP000237105"/>
    </source>
</evidence>
<comment type="caution">
    <text evidence="1">The sequence shown here is derived from an EMBL/GenBank/DDBJ whole genome shotgun (WGS) entry which is preliminary data.</text>
</comment>
<reference evidence="2" key="1">
    <citation type="submission" date="2016-06" db="EMBL/GenBank/DDBJ databases">
        <title>Parallel loss of symbiosis genes in relatives of nitrogen-fixing non-legume Parasponia.</title>
        <authorList>
            <person name="Van Velzen R."/>
            <person name="Holmer R."/>
            <person name="Bu F."/>
            <person name="Rutten L."/>
            <person name="Van Zeijl A."/>
            <person name="Liu W."/>
            <person name="Santuari L."/>
            <person name="Cao Q."/>
            <person name="Sharma T."/>
            <person name="Shen D."/>
            <person name="Roswanjaya Y."/>
            <person name="Wardhani T."/>
            <person name="Kalhor M.S."/>
            <person name="Jansen J."/>
            <person name="Van den Hoogen J."/>
            <person name="Gungor B."/>
            <person name="Hartog M."/>
            <person name="Hontelez J."/>
            <person name="Verver J."/>
            <person name="Yang W.-C."/>
            <person name="Schijlen E."/>
            <person name="Repin R."/>
            <person name="Schilthuizen M."/>
            <person name="Schranz E."/>
            <person name="Heidstra R."/>
            <person name="Miyata K."/>
            <person name="Fedorova E."/>
            <person name="Kohlen W."/>
            <person name="Bisseling T."/>
            <person name="Smit S."/>
            <person name="Geurts R."/>
        </authorList>
    </citation>
    <scope>NUCLEOTIDE SEQUENCE [LARGE SCALE GENOMIC DNA]</scope>
    <source>
        <strain evidence="2">cv. WU1-14</strain>
    </source>
</reference>
<dbReference type="AlphaFoldDB" id="A0A2P5B2X8"/>
<dbReference type="EMBL" id="JXTB01000376">
    <property type="protein sequence ID" value="PON43148.1"/>
    <property type="molecule type" value="Genomic_DNA"/>
</dbReference>
<organism evidence="1 2">
    <name type="scientific">Parasponia andersonii</name>
    <name type="common">Sponia andersonii</name>
    <dbReference type="NCBI Taxonomy" id="3476"/>
    <lineage>
        <taxon>Eukaryota</taxon>
        <taxon>Viridiplantae</taxon>
        <taxon>Streptophyta</taxon>
        <taxon>Embryophyta</taxon>
        <taxon>Tracheophyta</taxon>
        <taxon>Spermatophyta</taxon>
        <taxon>Magnoliopsida</taxon>
        <taxon>eudicotyledons</taxon>
        <taxon>Gunneridae</taxon>
        <taxon>Pentapetalae</taxon>
        <taxon>rosids</taxon>
        <taxon>fabids</taxon>
        <taxon>Rosales</taxon>
        <taxon>Cannabaceae</taxon>
        <taxon>Parasponia</taxon>
    </lineage>
</organism>
<keyword evidence="2" id="KW-1185">Reference proteome</keyword>
<accession>A0A2P5B2X8</accession>
<dbReference type="Proteomes" id="UP000237105">
    <property type="component" value="Unassembled WGS sequence"/>
</dbReference>
<name>A0A2P5B2X8_PARAD</name>
<evidence type="ECO:0000313" key="1">
    <source>
        <dbReference type="EMBL" id="PON43148.1"/>
    </source>
</evidence>